<dbReference type="PANTHER" id="PTHR44196:SF1">
    <property type="entry name" value="DEHYDROGENASE_REDUCTASE SDR FAMILY MEMBER 7B"/>
    <property type="match status" value="1"/>
</dbReference>
<dbReference type="EMBL" id="JAAGYR010000009">
    <property type="protein sequence ID" value="NEN75816.1"/>
    <property type="molecule type" value="Genomic_DNA"/>
</dbReference>
<dbReference type="InterPro" id="IPR036291">
    <property type="entry name" value="NAD(P)-bd_dom_sf"/>
</dbReference>
<name>A0A6L9Y6B7_9BURK</name>
<dbReference type="InterPro" id="IPR002347">
    <property type="entry name" value="SDR_fam"/>
</dbReference>
<evidence type="ECO:0000313" key="5">
    <source>
        <dbReference type="Proteomes" id="UP000477651"/>
    </source>
</evidence>
<dbReference type="SMART" id="SM00822">
    <property type="entry name" value="PKS_KR"/>
    <property type="match status" value="1"/>
</dbReference>
<dbReference type="RefSeq" id="WP_163764401.1">
    <property type="nucleotide sequence ID" value="NZ_JAAGYR010000009.1"/>
</dbReference>
<dbReference type="AlphaFoldDB" id="A0A6L9Y6B7"/>
<reference evidence="4 5" key="1">
    <citation type="submission" date="2020-02" db="EMBL/GenBank/DDBJ databases">
        <title>Pelistega sp. NLN82 were isolated from wild rodents of the Hainan Island.</title>
        <authorList>
            <person name="Niu N."/>
            <person name="Zhou J."/>
        </authorList>
    </citation>
    <scope>NUCLEOTIDE SEQUENCE [LARGE SCALE GENOMIC DNA]</scope>
    <source>
        <strain evidence="4 5">NLN82</strain>
    </source>
</reference>
<proteinExistence type="inferred from homology"/>
<protein>
    <submittedName>
        <fullName evidence="4">SDR family oxidoreductase</fullName>
    </submittedName>
</protein>
<dbReference type="PRINTS" id="PR00081">
    <property type="entry name" value="GDHRDH"/>
</dbReference>
<dbReference type="Proteomes" id="UP000477651">
    <property type="component" value="Unassembled WGS sequence"/>
</dbReference>
<dbReference type="Gene3D" id="3.40.50.720">
    <property type="entry name" value="NAD(P)-binding Rossmann-like Domain"/>
    <property type="match status" value="1"/>
</dbReference>
<evidence type="ECO:0000313" key="4">
    <source>
        <dbReference type="EMBL" id="NEN75816.1"/>
    </source>
</evidence>
<keyword evidence="5" id="KW-1185">Reference proteome</keyword>
<organism evidence="4 5">
    <name type="scientific">Pelistega ratti</name>
    <dbReference type="NCBI Taxonomy" id="2652177"/>
    <lineage>
        <taxon>Bacteria</taxon>
        <taxon>Pseudomonadati</taxon>
        <taxon>Pseudomonadota</taxon>
        <taxon>Betaproteobacteria</taxon>
        <taxon>Burkholderiales</taxon>
        <taxon>Alcaligenaceae</taxon>
        <taxon>Pelistega</taxon>
    </lineage>
</organism>
<dbReference type="PANTHER" id="PTHR44196">
    <property type="entry name" value="DEHYDROGENASE/REDUCTASE SDR FAMILY MEMBER 7B"/>
    <property type="match status" value="1"/>
</dbReference>
<evidence type="ECO:0000256" key="2">
    <source>
        <dbReference type="ARBA" id="ARBA00023002"/>
    </source>
</evidence>
<dbReference type="SUPFAM" id="SSF51735">
    <property type="entry name" value="NAD(P)-binding Rossmann-fold domains"/>
    <property type="match status" value="1"/>
</dbReference>
<dbReference type="NCBIfam" id="NF005437">
    <property type="entry name" value="PRK07024.1"/>
    <property type="match status" value="1"/>
</dbReference>
<sequence>MRVFITGASSGLGRALAHAYAKAGASLGLVGRREDALLALLDELPAGEHKIYVLDVSDREALHAAAYDFQSYGPTDIVLACAGISIGTVTEYLEDFEVFERVYKTNVFGLVATFEPFIANMKKHKKGTLVGISSVAGVRGLPGASAYCSSKSAVRTYCESLRVDLYNTGIKVVTIAPGFIDTPMTKVNPYKMPFLMPVEEFAKEAVKTIEKGCSYKVIPWQMGVVGKLLRLVPNSLYDYFVSKRKRKPRAKELNR</sequence>
<dbReference type="Pfam" id="PF00106">
    <property type="entry name" value="adh_short"/>
    <property type="match status" value="1"/>
</dbReference>
<feature type="domain" description="Ketoreductase" evidence="3">
    <location>
        <begin position="1"/>
        <end position="183"/>
    </location>
</feature>
<dbReference type="InterPro" id="IPR057326">
    <property type="entry name" value="KR_dom"/>
</dbReference>
<comment type="similarity">
    <text evidence="1">Belongs to the short-chain dehydrogenases/reductases (SDR) family.</text>
</comment>
<evidence type="ECO:0000256" key="1">
    <source>
        <dbReference type="ARBA" id="ARBA00006484"/>
    </source>
</evidence>
<accession>A0A6L9Y6B7</accession>
<dbReference type="GO" id="GO:0016020">
    <property type="term" value="C:membrane"/>
    <property type="evidence" value="ECO:0007669"/>
    <property type="project" value="TreeGrafter"/>
</dbReference>
<dbReference type="GO" id="GO:0016491">
    <property type="term" value="F:oxidoreductase activity"/>
    <property type="evidence" value="ECO:0007669"/>
    <property type="project" value="UniProtKB-KW"/>
</dbReference>
<keyword evidence="2" id="KW-0560">Oxidoreductase</keyword>
<dbReference type="PROSITE" id="PS00061">
    <property type="entry name" value="ADH_SHORT"/>
    <property type="match status" value="1"/>
</dbReference>
<gene>
    <name evidence="4" type="ORF">F9B74_05685</name>
</gene>
<dbReference type="InterPro" id="IPR020904">
    <property type="entry name" value="Sc_DH/Rdtase_CS"/>
</dbReference>
<comment type="caution">
    <text evidence="4">The sequence shown here is derived from an EMBL/GenBank/DDBJ whole genome shotgun (WGS) entry which is preliminary data.</text>
</comment>
<evidence type="ECO:0000259" key="3">
    <source>
        <dbReference type="SMART" id="SM00822"/>
    </source>
</evidence>